<gene>
    <name evidence="2" type="ORF">RRG08_042309</name>
</gene>
<feature type="transmembrane region" description="Helical" evidence="1">
    <location>
        <begin position="12"/>
        <end position="30"/>
    </location>
</feature>
<keyword evidence="1" id="KW-0472">Membrane</keyword>
<dbReference type="EMBL" id="JAWDGP010003160">
    <property type="protein sequence ID" value="KAK3776950.1"/>
    <property type="molecule type" value="Genomic_DNA"/>
</dbReference>
<evidence type="ECO:0000256" key="1">
    <source>
        <dbReference type="SAM" id="Phobius"/>
    </source>
</evidence>
<accession>A0AAE0ZWY0</accession>
<keyword evidence="1" id="KW-1133">Transmembrane helix</keyword>
<dbReference type="Proteomes" id="UP001283361">
    <property type="component" value="Unassembled WGS sequence"/>
</dbReference>
<sequence length="106" mass="12314">MVTTANYPWAEFFKGVFVIFVAILIFLITKNGDMSIATAGRLLLKTTGLLLDFVYLAFTFSERLIRNHFLSPLLVLIVTWFLFPDIVDDLLFLIRIGFRRYQSLLF</sequence>
<feature type="transmembrane region" description="Helical" evidence="1">
    <location>
        <begin position="73"/>
        <end position="94"/>
    </location>
</feature>
<name>A0AAE0ZWY0_9GAST</name>
<organism evidence="2 3">
    <name type="scientific">Elysia crispata</name>
    <name type="common">lettuce slug</name>
    <dbReference type="NCBI Taxonomy" id="231223"/>
    <lineage>
        <taxon>Eukaryota</taxon>
        <taxon>Metazoa</taxon>
        <taxon>Spiralia</taxon>
        <taxon>Lophotrochozoa</taxon>
        <taxon>Mollusca</taxon>
        <taxon>Gastropoda</taxon>
        <taxon>Heterobranchia</taxon>
        <taxon>Euthyneura</taxon>
        <taxon>Panpulmonata</taxon>
        <taxon>Sacoglossa</taxon>
        <taxon>Placobranchoidea</taxon>
        <taxon>Plakobranchidae</taxon>
        <taxon>Elysia</taxon>
    </lineage>
</organism>
<keyword evidence="1" id="KW-0812">Transmembrane</keyword>
<dbReference type="AlphaFoldDB" id="A0AAE0ZWY0"/>
<evidence type="ECO:0000313" key="2">
    <source>
        <dbReference type="EMBL" id="KAK3776950.1"/>
    </source>
</evidence>
<feature type="transmembrane region" description="Helical" evidence="1">
    <location>
        <begin position="42"/>
        <end position="61"/>
    </location>
</feature>
<reference evidence="2" key="1">
    <citation type="journal article" date="2023" name="G3 (Bethesda)">
        <title>A reference genome for the long-term kleptoplast-retaining sea slug Elysia crispata morphotype clarki.</title>
        <authorList>
            <person name="Eastman K.E."/>
            <person name="Pendleton A.L."/>
            <person name="Shaikh M.A."/>
            <person name="Suttiyut T."/>
            <person name="Ogas R."/>
            <person name="Tomko P."/>
            <person name="Gavelis G."/>
            <person name="Widhalm J.R."/>
            <person name="Wisecaver J.H."/>
        </authorList>
    </citation>
    <scope>NUCLEOTIDE SEQUENCE</scope>
    <source>
        <strain evidence="2">ECLA1</strain>
    </source>
</reference>
<protein>
    <submittedName>
        <fullName evidence="2">Uncharacterized protein</fullName>
    </submittedName>
</protein>
<evidence type="ECO:0000313" key="3">
    <source>
        <dbReference type="Proteomes" id="UP001283361"/>
    </source>
</evidence>
<keyword evidence="3" id="KW-1185">Reference proteome</keyword>
<comment type="caution">
    <text evidence="2">The sequence shown here is derived from an EMBL/GenBank/DDBJ whole genome shotgun (WGS) entry which is preliminary data.</text>
</comment>
<proteinExistence type="predicted"/>